<reference evidence="1 2" key="1">
    <citation type="submission" date="2019-08" db="EMBL/GenBank/DDBJ databases">
        <title>Whole genome of Aphis craccivora.</title>
        <authorList>
            <person name="Voronova N.V."/>
            <person name="Shulinski R.S."/>
            <person name="Bandarenka Y.V."/>
            <person name="Zhorov D.G."/>
            <person name="Warner D."/>
        </authorList>
    </citation>
    <scope>NUCLEOTIDE SEQUENCE [LARGE SCALE GENOMIC DNA]</scope>
    <source>
        <strain evidence="1">180601</strain>
        <tissue evidence="1">Whole Body</tissue>
    </source>
</reference>
<proteinExistence type="predicted"/>
<protein>
    <submittedName>
        <fullName evidence="1">Uncharacterized protein</fullName>
    </submittedName>
</protein>
<sequence>MNKQVPTICVTRGVHLYIKHILTKCLIYEVFGEKSNFSYHISTSLSNSQDATNAIVDFNMTSMLINKL</sequence>
<keyword evidence="2" id="KW-1185">Reference proteome</keyword>
<gene>
    <name evidence="1" type="ORF">FWK35_00023628</name>
</gene>
<organism evidence="1 2">
    <name type="scientific">Aphis craccivora</name>
    <name type="common">Cowpea aphid</name>
    <dbReference type="NCBI Taxonomy" id="307492"/>
    <lineage>
        <taxon>Eukaryota</taxon>
        <taxon>Metazoa</taxon>
        <taxon>Ecdysozoa</taxon>
        <taxon>Arthropoda</taxon>
        <taxon>Hexapoda</taxon>
        <taxon>Insecta</taxon>
        <taxon>Pterygota</taxon>
        <taxon>Neoptera</taxon>
        <taxon>Paraneoptera</taxon>
        <taxon>Hemiptera</taxon>
        <taxon>Sternorrhyncha</taxon>
        <taxon>Aphidomorpha</taxon>
        <taxon>Aphidoidea</taxon>
        <taxon>Aphididae</taxon>
        <taxon>Aphidini</taxon>
        <taxon>Aphis</taxon>
        <taxon>Aphis</taxon>
    </lineage>
</organism>
<comment type="caution">
    <text evidence="1">The sequence shown here is derived from an EMBL/GenBank/DDBJ whole genome shotgun (WGS) entry which is preliminary data.</text>
</comment>
<dbReference type="EMBL" id="VUJU01000063">
    <property type="protein sequence ID" value="KAF0773416.1"/>
    <property type="molecule type" value="Genomic_DNA"/>
</dbReference>
<dbReference type="Proteomes" id="UP000478052">
    <property type="component" value="Unassembled WGS sequence"/>
</dbReference>
<name>A0A6G0ZQ30_APHCR</name>
<evidence type="ECO:0000313" key="1">
    <source>
        <dbReference type="EMBL" id="KAF0773416.1"/>
    </source>
</evidence>
<dbReference type="AlphaFoldDB" id="A0A6G0ZQ30"/>
<accession>A0A6G0ZQ30</accession>
<evidence type="ECO:0000313" key="2">
    <source>
        <dbReference type="Proteomes" id="UP000478052"/>
    </source>
</evidence>